<sequence>MDNIAIVGVAQTKYAERKKDKTCADLVFDVTRAAMEDAGLALEDVDNVVTVSNDFIDGRTISSMAVGDAAGAHDKNISTVEGDGAFGALYGAMRTLGGFGTTLVVAHAKGSEGDVKFITNGMFEPIYQRLLGLESISSSALQARMYMDRYGLTEEDFARVSVKNHANGKNNPYAHLQLDVTVDDVMNSEKLADPLKKLDCSPVSDGAAAIIIANESHISKAKTKPVWVRGMAHCSDAYLLGDRDLAVPQSLAAASKKAYTMAGINDPMKSIDLVELYDAFSYMEPMWLEGMGFCEAGKGATLLDQGVTAMSGALPVNPSGGVLSSHAMLVAGLARIIESVLQLRGEAGQRQVENAKTALAHGINGACGQAHCVWILGNQKK</sequence>
<dbReference type="AlphaFoldDB" id="A0A1M6Z9D2"/>
<dbReference type="InterPro" id="IPR016039">
    <property type="entry name" value="Thiolase-like"/>
</dbReference>
<keyword evidence="3" id="KW-0808">Transferase</keyword>
<feature type="domain" description="Thiolase N-terminal" evidence="1">
    <location>
        <begin position="140"/>
        <end position="216"/>
    </location>
</feature>
<reference evidence="4" key="1">
    <citation type="submission" date="2016-11" db="EMBL/GenBank/DDBJ databases">
        <authorList>
            <person name="Varghese N."/>
            <person name="Submissions S."/>
        </authorList>
    </citation>
    <scope>NUCLEOTIDE SEQUENCE [LARGE SCALE GENOMIC DNA]</scope>
    <source>
        <strain evidence="4">DSM 16219</strain>
    </source>
</reference>
<dbReference type="PANTHER" id="PTHR42870:SF1">
    <property type="entry name" value="NON-SPECIFIC LIPID-TRANSFER PROTEIN-LIKE 2"/>
    <property type="match status" value="1"/>
</dbReference>
<accession>A0A1M6Z9D2</accession>
<dbReference type="Gene3D" id="3.40.47.10">
    <property type="match status" value="1"/>
</dbReference>
<dbReference type="InterPro" id="IPR055140">
    <property type="entry name" value="Thiolase_C_2"/>
</dbReference>
<keyword evidence="4" id="KW-1185">Reference proteome</keyword>
<dbReference type="PIRSF" id="PIRSF000429">
    <property type="entry name" value="Ac-CoA_Ac_transf"/>
    <property type="match status" value="1"/>
</dbReference>
<name>A0A1M6Z9D2_9BACT</name>
<evidence type="ECO:0000313" key="4">
    <source>
        <dbReference type="Proteomes" id="UP000183994"/>
    </source>
</evidence>
<dbReference type="InterPro" id="IPR020616">
    <property type="entry name" value="Thiolase_N"/>
</dbReference>
<evidence type="ECO:0000259" key="1">
    <source>
        <dbReference type="Pfam" id="PF00108"/>
    </source>
</evidence>
<dbReference type="Pfam" id="PF00108">
    <property type="entry name" value="Thiolase_N"/>
    <property type="match status" value="1"/>
</dbReference>
<dbReference type="EMBL" id="FQZU01000056">
    <property type="protein sequence ID" value="SHL26959.1"/>
    <property type="molecule type" value="Genomic_DNA"/>
</dbReference>
<organism evidence="3 4">
    <name type="scientific">Desulfatibacillum alkenivorans DSM 16219</name>
    <dbReference type="NCBI Taxonomy" id="1121393"/>
    <lineage>
        <taxon>Bacteria</taxon>
        <taxon>Pseudomonadati</taxon>
        <taxon>Thermodesulfobacteriota</taxon>
        <taxon>Desulfobacteria</taxon>
        <taxon>Desulfobacterales</taxon>
        <taxon>Desulfatibacillaceae</taxon>
        <taxon>Desulfatibacillum</taxon>
    </lineage>
</organism>
<feature type="domain" description="Thiolase C-terminal" evidence="2">
    <location>
        <begin position="242"/>
        <end position="378"/>
    </location>
</feature>
<dbReference type="Proteomes" id="UP000183994">
    <property type="component" value="Unassembled WGS sequence"/>
</dbReference>
<dbReference type="Pfam" id="PF22691">
    <property type="entry name" value="Thiolase_C_1"/>
    <property type="match status" value="1"/>
</dbReference>
<dbReference type="OrthoDB" id="5411776at2"/>
<dbReference type="CDD" id="cd00829">
    <property type="entry name" value="SCP-x_thiolase"/>
    <property type="match status" value="1"/>
</dbReference>
<protein>
    <submittedName>
        <fullName evidence="3">Acetyl-CoA C-acetyltransferase</fullName>
    </submittedName>
</protein>
<proteinExistence type="predicted"/>
<dbReference type="PANTHER" id="PTHR42870">
    <property type="entry name" value="ACETYL-COA C-ACETYLTRANSFERASE"/>
    <property type="match status" value="1"/>
</dbReference>
<dbReference type="RefSeq" id="WP_073478902.1">
    <property type="nucleotide sequence ID" value="NZ_FQZU01000056.1"/>
</dbReference>
<dbReference type="STRING" id="1121393.SAMN02745216_04923"/>
<gene>
    <name evidence="3" type="ORF">SAMN02745216_04923</name>
</gene>
<dbReference type="SUPFAM" id="SSF53901">
    <property type="entry name" value="Thiolase-like"/>
    <property type="match status" value="2"/>
</dbReference>
<dbReference type="GO" id="GO:0003988">
    <property type="term" value="F:acetyl-CoA C-acyltransferase activity"/>
    <property type="evidence" value="ECO:0007669"/>
    <property type="project" value="UniProtKB-ARBA"/>
</dbReference>
<dbReference type="InterPro" id="IPR002155">
    <property type="entry name" value="Thiolase"/>
</dbReference>
<evidence type="ECO:0000259" key="2">
    <source>
        <dbReference type="Pfam" id="PF22691"/>
    </source>
</evidence>
<evidence type="ECO:0000313" key="3">
    <source>
        <dbReference type="EMBL" id="SHL26959.1"/>
    </source>
</evidence>